<dbReference type="RefSeq" id="WP_009149757.1">
    <property type="nucleotide sequence ID" value="NZ_CP121471.1"/>
</dbReference>
<name>H8Z2X8_9GAMM</name>
<dbReference type="CDD" id="cd00586">
    <property type="entry name" value="4HBT"/>
    <property type="match status" value="1"/>
</dbReference>
<dbReference type="AlphaFoldDB" id="H8Z2X8"/>
<reference evidence="3" key="1">
    <citation type="submission" date="2011-06" db="EMBL/GenBank/DDBJ databases">
        <authorList>
            <consortium name="US DOE Joint Genome Institute (JGI-PGF)"/>
            <person name="Lucas S."/>
            <person name="Han J."/>
            <person name="Lapidus A."/>
            <person name="Cheng J.-F."/>
            <person name="Goodwin L."/>
            <person name="Pitluck S."/>
            <person name="Peters L."/>
            <person name="Land M.L."/>
            <person name="Hauser L."/>
            <person name="Vogl K."/>
            <person name="Liu Z."/>
            <person name="Overmann J."/>
            <person name="Frigaard N.-U."/>
            <person name="Bryant D.A."/>
            <person name="Woyke T.J."/>
        </authorList>
    </citation>
    <scope>NUCLEOTIDE SEQUENCE [LARGE SCALE GENOMIC DNA]</scope>
    <source>
        <strain evidence="3">970</strain>
    </source>
</reference>
<dbReference type="GO" id="GO:0047617">
    <property type="term" value="F:fatty acyl-CoA hydrolase activity"/>
    <property type="evidence" value="ECO:0007669"/>
    <property type="project" value="TreeGrafter"/>
</dbReference>
<organism evidence="2 3">
    <name type="scientific">Thiorhodovibrio frisius</name>
    <dbReference type="NCBI Taxonomy" id="631362"/>
    <lineage>
        <taxon>Bacteria</taxon>
        <taxon>Pseudomonadati</taxon>
        <taxon>Pseudomonadota</taxon>
        <taxon>Gammaproteobacteria</taxon>
        <taxon>Chromatiales</taxon>
        <taxon>Chromatiaceae</taxon>
        <taxon>Thiorhodovibrio</taxon>
    </lineage>
</organism>
<dbReference type="InterPro" id="IPR029069">
    <property type="entry name" value="HotDog_dom_sf"/>
</dbReference>
<dbReference type="Gene3D" id="3.10.129.10">
    <property type="entry name" value="Hotdog Thioesterase"/>
    <property type="match status" value="1"/>
</dbReference>
<dbReference type="OrthoDB" id="21822at2"/>
<dbReference type="PANTHER" id="PTHR31793:SF37">
    <property type="entry name" value="ACYL-COA THIOESTER HYDROLASE YBGC"/>
    <property type="match status" value="1"/>
</dbReference>
<accession>H8Z2X8</accession>
<dbReference type="HOGENOM" id="CLU_101141_5_3_6"/>
<dbReference type="PANTHER" id="PTHR31793">
    <property type="entry name" value="4-HYDROXYBENZOYL-COA THIOESTERASE FAMILY MEMBER"/>
    <property type="match status" value="1"/>
</dbReference>
<dbReference type="STRING" id="631362.Thi970DRAFT_03032"/>
<evidence type="ECO:0000313" key="2">
    <source>
        <dbReference type="EMBL" id="EIC22750.1"/>
    </source>
</evidence>
<proteinExistence type="predicted"/>
<keyword evidence="1" id="KW-0378">Hydrolase</keyword>
<dbReference type="SUPFAM" id="SSF54637">
    <property type="entry name" value="Thioesterase/thiol ester dehydrase-isomerase"/>
    <property type="match status" value="1"/>
</dbReference>
<protein>
    <submittedName>
        <fullName evidence="2">Putative thioesterase</fullName>
    </submittedName>
</protein>
<gene>
    <name evidence="2" type="ORF">Thi970DRAFT_03032</name>
</gene>
<keyword evidence="3" id="KW-1185">Reference proteome</keyword>
<evidence type="ECO:0000256" key="1">
    <source>
        <dbReference type="ARBA" id="ARBA00022801"/>
    </source>
</evidence>
<dbReference type="Pfam" id="PF13279">
    <property type="entry name" value="4HBT_2"/>
    <property type="match status" value="1"/>
</dbReference>
<dbReference type="InterPro" id="IPR050563">
    <property type="entry name" value="4-hydroxybenzoyl-CoA_TE"/>
</dbReference>
<dbReference type="eggNOG" id="COG0824">
    <property type="taxonomic scope" value="Bacteria"/>
</dbReference>
<reference evidence="2 3" key="2">
    <citation type="submission" date="2011-11" db="EMBL/GenBank/DDBJ databases">
        <authorList>
            <consortium name="US DOE Joint Genome Institute"/>
            <person name="Lucas S."/>
            <person name="Han J."/>
            <person name="Lapidus A."/>
            <person name="Cheng J.-F."/>
            <person name="Goodwin L."/>
            <person name="Pitluck S."/>
            <person name="Peters L."/>
            <person name="Ovchinnikova G."/>
            <person name="Zhang X."/>
            <person name="Detter J.C."/>
            <person name="Han C."/>
            <person name="Tapia R."/>
            <person name="Land M."/>
            <person name="Hauser L."/>
            <person name="Kyrpides N."/>
            <person name="Ivanova N."/>
            <person name="Pagani I."/>
            <person name="Vogl K."/>
            <person name="Liu Z."/>
            <person name="Overmann J."/>
            <person name="Frigaard N.-U."/>
            <person name="Bryant D."/>
            <person name="Woyke T."/>
        </authorList>
    </citation>
    <scope>NUCLEOTIDE SEQUENCE [LARGE SCALE GENOMIC DNA]</scope>
    <source>
        <strain evidence="2 3">970</strain>
    </source>
</reference>
<sequence length="162" mass="18581">MPVSTQVQPDSSVGCEPFEYQFRVALHDTDAARRLFFGHLFRHLHDAYELWMEALGFPVDMLIREGEILLPLIHAEADYRAPMHHGERIRVQLALSQREATRFTLAYRCLNDSNKLAATGLTRHCCIDPKRQKPISLPKTLAQALECRAVHRTTTGDPFDER</sequence>
<evidence type="ECO:0000313" key="3">
    <source>
        <dbReference type="Proteomes" id="UP000002964"/>
    </source>
</evidence>
<dbReference type="EMBL" id="JH603169">
    <property type="protein sequence ID" value="EIC22750.1"/>
    <property type="molecule type" value="Genomic_DNA"/>
</dbReference>
<dbReference type="Proteomes" id="UP000002964">
    <property type="component" value="Unassembled WGS sequence"/>
</dbReference>